<organism evidence="1">
    <name type="scientific">Rhizophora mucronata</name>
    <name type="common">Asiatic mangrove</name>
    <dbReference type="NCBI Taxonomy" id="61149"/>
    <lineage>
        <taxon>Eukaryota</taxon>
        <taxon>Viridiplantae</taxon>
        <taxon>Streptophyta</taxon>
        <taxon>Embryophyta</taxon>
        <taxon>Tracheophyta</taxon>
        <taxon>Spermatophyta</taxon>
        <taxon>Magnoliopsida</taxon>
        <taxon>eudicotyledons</taxon>
        <taxon>Gunneridae</taxon>
        <taxon>Pentapetalae</taxon>
        <taxon>rosids</taxon>
        <taxon>fabids</taxon>
        <taxon>Malpighiales</taxon>
        <taxon>Rhizophoraceae</taxon>
        <taxon>Rhizophora</taxon>
    </lineage>
</organism>
<evidence type="ECO:0000313" key="1">
    <source>
        <dbReference type="EMBL" id="MBW84641.1"/>
    </source>
</evidence>
<accession>A0A2P2ITT3</accession>
<protein>
    <submittedName>
        <fullName evidence="1">Uncharacterized protein</fullName>
    </submittedName>
</protein>
<dbReference type="AlphaFoldDB" id="A0A2P2ITT3"/>
<reference evidence="1" key="1">
    <citation type="submission" date="2018-02" db="EMBL/GenBank/DDBJ databases">
        <title>Rhizophora mucronata_Transcriptome.</title>
        <authorList>
            <person name="Meera S.P."/>
            <person name="Sreeshan A."/>
            <person name="Augustine A."/>
        </authorList>
    </citation>
    <scope>NUCLEOTIDE SEQUENCE</scope>
    <source>
        <tissue evidence="1">Leaf</tissue>
    </source>
</reference>
<proteinExistence type="predicted"/>
<sequence>MTLMEVVWLQFSGLFSSWCFVREEEEKSNKQVGFLPISKLAFIG</sequence>
<dbReference type="EMBL" id="GGEC01004158">
    <property type="protein sequence ID" value="MBW84641.1"/>
    <property type="molecule type" value="Transcribed_RNA"/>
</dbReference>
<name>A0A2P2ITT3_RHIMU</name>